<protein>
    <recommendedName>
        <fullName evidence="3">DUF4221 domain-containing protein</fullName>
    </recommendedName>
</protein>
<dbReference type="RefSeq" id="WP_206570905.1">
    <property type="nucleotide sequence ID" value="NZ_JAFKCW010000004.1"/>
</dbReference>
<evidence type="ECO:0000313" key="1">
    <source>
        <dbReference type="EMBL" id="MBN7802901.1"/>
    </source>
</evidence>
<sequence>MTTTKTLRSFVLMVFFCTSCGPKSPESSKAVSLALEVTDSIQVDYLGEMRLQDYDPGSDQYLLVSDLFQNYLEVGADGKVIQDKTLAEDGLDNISTAMGLSYLDGKVIVLTPDQGYVKFEDGNRMDNVKVPYPYSTFVFYPKLGFHEIDGKAIYPNLWPESMQMGFDNPEFYLQLYRRPIMQIQDLTSKDTLGIMSLPPSSPLSDGRIHGIPIPIVTQRGKDWLLGMWLEPRFYVYREEAGKFEYLKTAEFDVPNWAGYSPVEPAQAGTFFDQMQTFTAATVEDLLVMGDYVLAVYRKGVSPERYAAFDRKKEEDRIEIHKINPYYVAVFSKDYELIQADLKLPAGVHGPTVVNNNGELMASKNPSLSELEDEGLILYKMKLVEKEE</sequence>
<dbReference type="Proteomes" id="UP000664698">
    <property type="component" value="Unassembled WGS sequence"/>
</dbReference>
<name>A0ABS3BUI8_9BACT</name>
<evidence type="ECO:0000313" key="2">
    <source>
        <dbReference type="Proteomes" id="UP000664698"/>
    </source>
</evidence>
<gene>
    <name evidence="1" type="ORF">J0A67_18635</name>
</gene>
<organism evidence="1 2">
    <name type="scientific">Algoriphagus aestuariicola</name>
    <dbReference type="NCBI Taxonomy" id="1852016"/>
    <lineage>
        <taxon>Bacteria</taxon>
        <taxon>Pseudomonadati</taxon>
        <taxon>Bacteroidota</taxon>
        <taxon>Cytophagia</taxon>
        <taxon>Cytophagales</taxon>
        <taxon>Cyclobacteriaceae</taxon>
        <taxon>Algoriphagus</taxon>
    </lineage>
</organism>
<evidence type="ECO:0008006" key="3">
    <source>
        <dbReference type="Google" id="ProtNLM"/>
    </source>
</evidence>
<reference evidence="1 2" key="1">
    <citation type="submission" date="2021-03" db="EMBL/GenBank/DDBJ databases">
        <title>novel species isolated from a fishpond in China.</title>
        <authorList>
            <person name="Lu H."/>
            <person name="Cai Z."/>
        </authorList>
    </citation>
    <scope>NUCLEOTIDE SEQUENCE [LARGE SCALE GENOMIC DNA]</scope>
    <source>
        <strain evidence="1 2">JCM 31546</strain>
    </source>
</reference>
<accession>A0ABS3BUI8</accession>
<dbReference type="EMBL" id="JAFKCW010000004">
    <property type="protein sequence ID" value="MBN7802901.1"/>
    <property type="molecule type" value="Genomic_DNA"/>
</dbReference>
<keyword evidence="2" id="KW-1185">Reference proteome</keyword>
<proteinExistence type="predicted"/>
<comment type="caution">
    <text evidence="1">The sequence shown here is derived from an EMBL/GenBank/DDBJ whole genome shotgun (WGS) entry which is preliminary data.</text>
</comment>